<dbReference type="EMBL" id="JASCZI010151775">
    <property type="protein sequence ID" value="MED6174402.1"/>
    <property type="molecule type" value="Genomic_DNA"/>
</dbReference>
<dbReference type="Proteomes" id="UP001341840">
    <property type="component" value="Unassembled WGS sequence"/>
</dbReference>
<keyword evidence="2" id="KW-1185">Reference proteome</keyword>
<sequence>FLQLVSEQPIWELCGWVTIDNCPSKILWKRCRGVGNASRALLQSVSGMDYGSRGCGNGGY</sequence>
<name>A0ABU6VN57_9FABA</name>
<accession>A0ABU6VN57</accession>
<organism evidence="1 2">
    <name type="scientific">Stylosanthes scabra</name>
    <dbReference type="NCBI Taxonomy" id="79078"/>
    <lineage>
        <taxon>Eukaryota</taxon>
        <taxon>Viridiplantae</taxon>
        <taxon>Streptophyta</taxon>
        <taxon>Embryophyta</taxon>
        <taxon>Tracheophyta</taxon>
        <taxon>Spermatophyta</taxon>
        <taxon>Magnoliopsida</taxon>
        <taxon>eudicotyledons</taxon>
        <taxon>Gunneridae</taxon>
        <taxon>Pentapetalae</taxon>
        <taxon>rosids</taxon>
        <taxon>fabids</taxon>
        <taxon>Fabales</taxon>
        <taxon>Fabaceae</taxon>
        <taxon>Papilionoideae</taxon>
        <taxon>50 kb inversion clade</taxon>
        <taxon>dalbergioids sensu lato</taxon>
        <taxon>Dalbergieae</taxon>
        <taxon>Pterocarpus clade</taxon>
        <taxon>Stylosanthes</taxon>
    </lineage>
</organism>
<proteinExistence type="predicted"/>
<feature type="non-terminal residue" evidence="1">
    <location>
        <position position="1"/>
    </location>
</feature>
<gene>
    <name evidence="1" type="ORF">PIB30_068674</name>
</gene>
<evidence type="ECO:0000313" key="2">
    <source>
        <dbReference type="Proteomes" id="UP001341840"/>
    </source>
</evidence>
<evidence type="ECO:0000313" key="1">
    <source>
        <dbReference type="EMBL" id="MED6174402.1"/>
    </source>
</evidence>
<comment type="caution">
    <text evidence="1">The sequence shown here is derived from an EMBL/GenBank/DDBJ whole genome shotgun (WGS) entry which is preliminary data.</text>
</comment>
<protein>
    <submittedName>
        <fullName evidence="1">Uncharacterized protein</fullName>
    </submittedName>
</protein>
<reference evidence="1 2" key="1">
    <citation type="journal article" date="2023" name="Plants (Basel)">
        <title>Bridging the Gap: Combining Genomics and Transcriptomics Approaches to Understand Stylosanthes scabra, an Orphan Legume from the Brazilian Caatinga.</title>
        <authorList>
            <person name="Ferreira-Neto J.R.C."/>
            <person name="da Silva M.D."/>
            <person name="Binneck E."/>
            <person name="de Melo N.F."/>
            <person name="da Silva R.H."/>
            <person name="de Melo A.L.T.M."/>
            <person name="Pandolfi V."/>
            <person name="Bustamante F.O."/>
            <person name="Brasileiro-Vidal A.C."/>
            <person name="Benko-Iseppon A.M."/>
        </authorList>
    </citation>
    <scope>NUCLEOTIDE SEQUENCE [LARGE SCALE GENOMIC DNA]</scope>
    <source>
        <tissue evidence="1">Leaves</tissue>
    </source>
</reference>